<dbReference type="EMBL" id="BAAARJ010000032">
    <property type="protein sequence ID" value="GAA2638298.1"/>
    <property type="molecule type" value="Genomic_DNA"/>
</dbReference>
<keyword evidence="2" id="KW-1185">Reference proteome</keyword>
<organism evidence="1 2">
    <name type="scientific">Streptomyces axinellae</name>
    <dbReference type="NCBI Taxonomy" id="552788"/>
    <lineage>
        <taxon>Bacteria</taxon>
        <taxon>Bacillati</taxon>
        <taxon>Actinomycetota</taxon>
        <taxon>Actinomycetes</taxon>
        <taxon>Kitasatosporales</taxon>
        <taxon>Streptomycetaceae</taxon>
        <taxon>Streptomyces</taxon>
    </lineage>
</organism>
<reference evidence="1 2" key="1">
    <citation type="journal article" date="2019" name="Int. J. Syst. Evol. Microbiol.">
        <title>The Global Catalogue of Microorganisms (GCM) 10K type strain sequencing project: providing services to taxonomists for standard genome sequencing and annotation.</title>
        <authorList>
            <consortium name="The Broad Institute Genomics Platform"/>
            <consortium name="The Broad Institute Genome Sequencing Center for Infectious Disease"/>
            <person name="Wu L."/>
            <person name="Ma J."/>
        </authorList>
    </citation>
    <scope>NUCLEOTIDE SEQUENCE [LARGE SCALE GENOMIC DNA]</scope>
    <source>
        <strain evidence="1 2">JCM 16373</strain>
    </source>
</reference>
<evidence type="ECO:0000313" key="1">
    <source>
        <dbReference type="EMBL" id="GAA2638298.1"/>
    </source>
</evidence>
<comment type="caution">
    <text evidence="1">The sequence shown here is derived from an EMBL/GenBank/DDBJ whole genome shotgun (WGS) entry which is preliminary data.</text>
</comment>
<proteinExistence type="predicted"/>
<name>A0ABN3QYP6_9ACTN</name>
<protein>
    <submittedName>
        <fullName evidence="1">Uncharacterized protein</fullName>
    </submittedName>
</protein>
<dbReference type="Proteomes" id="UP001501447">
    <property type="component" value="Unassembled WGS sequence"/>
</dbReference>
<evidence type="ECO:0000313" key="2">
    <source>
        <dbReference type="Proteomes" id="UP001501447"/>
    </source>
</evidence>
<accession>A0ABN3QYP6</accession>
<gene>
    <name evidence="1" type="ORF">GCM10009863_63890</name>
</gene>
<sequence>MPAEQCGRWISAADTGAFVKDGSPAAALVLAFALHAINEVSKGVEPGPAAAPAVSEPPQAYRQARVGGALIAAVRNVIAQCRASSPSVAVGQAGEGGL</sequence>